<dbReference type="InterPro" id="IPR006694">
    <property type="entry name" value="Fatty_acid_hydroxylase"/>
</dbReference>
<dbReference type="EMBL" id="GDJX01013740">
    <property type="protein sequence ID" value="JAT54196.1"/>
    <property type="molecule type" value="Transcribed_RNA"/>
</dbReference>
<dbReference type="AlphaFoldDB" id="A0A1D1YHS2"/>
<dbReference type="Pfam" id="PF12076">
    <property type="entry name" value="CER1-like_C"/>
    <property type="match status" value="1"/>
</dbReference>
<evidence type="ECO:0000256" key="4">
    <source>
        <dbReference type="ARBA" id="ARBA00022692"/>
    </source>
</evidence>
<feature type="signal peptide" evidence="10">
    <location>
        <begin position="1"/>
        <end position="18"/>
    </location>
</feature>
<keyword evidence="5" id="KW-0256">Endoplasmic reticulum</keyword>
<feature type="domain" description="Fatty acid hydroxylase" evidence="11">
    <location>
        <begin position="4"/>
        <end position="91"/>
    </location>
</feature>
<evidence type="ECO:0000256" key="8">
    <source>
        <dbReference type="ARBA" id="ARBA00023239"/>
    </source>
</evidence>
<evidence type="ECO:0000256" key="7">
    <source>
        <dbReference type="ARBA" id="ARBA00023136"/>
    </source>
</evidence>
<keyword evidence="10" id="KW-0732">Signal</keyword>
<evidence type="ECO:0000259" key="11">
    <source>
        <dbReference type="Pfam" id="PF04116"/>
    </source>
</evidence>
<dbReference type="InterPro" id="IPR021940">
    <property type="entry name" value="CER1-like_C"/>
</dbReference>
<name>A0A1D1YHS2_9ARAE</name>
<dbReference type="GO" id="GO:0016491">
    <property type="term" value="F:oxidoreductase activity"/>
    <property type="evidence" value="ECO:0007669"/>
    <property type="project" value="InterPro"/>
</dbReference>
<keyword evidence="4" id="KW-0812">Transmembrane</keyword>
<evidence type="ECO:0000256" key="6">
    <source>
        <dbReference type="ARBA" id="ARBA00022989"/>
    </source>
</evidence>
<dbReference type="GO" id="GO:0005789">
    <property type="term" value="C:endoplasmic reticulum membrane"/>
    <property type="evidence" value="ECO:0007669"/>
    <property type="project" value="UniProtKB-SubCell"/>
</dbReference>
<keyword evidence="6" id="KW-1133">Transmembrane helix</keyword>
<dbReference type="GO" id="GO:0008610">
    <property type="term" value="P:lipid biosynthetic process"/>
    <property type="evidence" value="ECO:0007669"/>
    <property type="project" value="InterPro"/>
</dbReference>
<sequence>MVYFLLFAIPMLATVVSGSASIVGGVGYLLYLDFMNYMGHCNFELVPEWLFRVFPPLKYLMYTPSFHSLHHTQFRTNYSLFMPLYDYVYGTTDKSTNDLYKNTLRGTEETPDVVHLTHLTTLQSICHLRLGFASLASKPYSPKWYGWMMWPLACWSLLLSRICGSAFVVERNRLRALALQTWAIPRFSFQYTLSWEREAINDLIEKAVLEAERRGVKVISLGLLNQGEELNTLGDLYIHKHPKLRIRIVDGSNLAAAAVIHSIPGGTREVLLSGKLSKVAYIVAKVLCQRSTQVITVKRDEFEMLKLRLPTSCRSHLVLSKGYTPKVWLVGDGLTTEEQRRAVKGTCFIPFTQFPTQKTRRDCVYYSNPALVIPKEFENMHSCENWLPRRVMSACRVAGIVHALEDWKKHEVGDEVADVERVWRAALSHGFLPLPSPLAD</sequence>
<evidence type="ECO:0000256" key="2">
    <source>
        <dbReference type="ARBA" id="ARBA00009324"/>
    </source>
</evidence>
<dbReference type="GO" id="GO:0071771">
    <property type="term" value="F:aldehyde oxygenase (deformylating) activity"/>
    <property type="evidence" value="ECO:0007669"/>
    <property type="project" value="UniProtKB-EC"/>
</dbReference>
<evidence type="ECO:0000256" key="10">
    <source>
        <dbReference type="SAM" id="SignalP"/>
    </source>
</evidence>
<dbReference type="EC" id="4.1.99.5" evidence="3"/>
<protein>
    <recommendedName>
        <fullName evidence="3">aldehyde oxygenase (deformylating)</fullName>
        <ecNumber evidence="3">4.1.99.5</ecNumber>
    </recommendedName>
</protein>
<evidence type="ECO:0000256" key="9">
    <source>
        <dbReference type="ARBA" id="ARBA00047909"/>
    </source>
</evidence>
<comment type="catalytic activity">
    <reaction evidence="9">
        <text>a long-chain fatty aldehyde + 2 NADPH + O2 + H(+) = a long-chain alkane + formate + 2 NADP(+) + H2O</text>
        <dbReference type="Rhea" id="RHEA:21440"/>
        <dbReference type="ChEBI" id="CHEBI:15377"/>
        <dbReference type="ChEBI" id="CHEBI:15378"/>
        <dbReference type="ChEBI" id="CHEBI:15379"/>
        <dbReference type="ChEBI" id="CHEBI:15740"/>
        <dbReference type="ChEBI" id="CHEBI:17176"/>
        <dbReference type="ChEBI" id="CHEBI:57783"/>
        <dbReference type="ChEBI" id="CHEBI:58349"/>
        <dbReference type="ChEBI" id="CHEBI:83563"/>
        <dbReference type="EC" id="4.1.99.5"/>
    </reaction>
</comment>
<keyword evidence="7" id="KW-0472">Membrane</keyword>
<evidence type="ECO:0000256" key="1">
    <source>
        <dbReference type="ARBA" id="ARBA00004477"/>
    </source>
</evidence>
<dbReference type="InterPro" id="IPR050307">
    <property type="entry name" value="Sterol_Desaturase_Related"/>
</dbReference>
<dbReference type="PANTHER" id="PTHR11863">
    <property type="entry name" value="STEROL DESATURASE"/>
    <property type="match status" value="1"/>
</dbReference>
<gene>
    <name evidence="13" type="primary">WAX2_8</name>
    <name evidence="13" type="ORF">g.116319</name>
</gene>
<reference evidence="13" key="1">
    <citation type="submission" date="2015-07" db="EMBL/GenBank/DDBJ databases">
        <title>Transcriptome Assembly of Anthurium amnicola.</title>
        <authorList>
            <person name="Suzuki J."/>
        </authorList>
    </citation>
    <scope>NUCLEOTIDE SEQUENCE</scope>
</reference>
<dbReference type="Pfam" id="PF04116">
    <property type="entry name" value="FA_hydroxylase"/>
    <property type="match status" value="1"/>
</dbReference>
<comment type="similarity">
    <text evidence="2">Belongs to the sterol desaturase family.</text>
</comment>
<evidence type="ECO:0000256" key="3">
    <source>
        <dbReference type="ARBA" id="ARBA00013146"/>
    </source>
</evidence>
<keyword evidence="8" id="KW-0456">Lyase</keyword>
<evidence type="ECO:0000256" key="5">
    <source>
        <dbReference type="ARBA" id="ARBA00022824"/>
    </source>
</evidence>
<feature type="chain" id="PRO_5008900217" description="aldehyde oxygenase (deformylating)" evidence="10">
    <location>
        <begin position="19"/>
        <end position="440"/>
    </location>
</feature>
<accession>A0A1D1YHS2</accession>
<comment type="subcellular location">
    <subcellularLocation>
        <location evidence="1">Endoplasmic reticulum membrane</location>
        <topology evidence="1">Multi-pass membrane protein</topology>
    </subcellularLocation>
</comment>
<feature type="domain" description="Very-long-chain aldehyde decarbonylase CER1-like C-terminal" evidence="12">
    <location>
        <begin position="270"/>
        <end position="433"/>
    </location>
</feature>
<organism evidence="13">
    <name type="scientific">Anthurium amnicola</name>
    <dbReference type="NCBI Taxonomy" id="1678845"/>
    <lineage>
        <taxon>Eukaryota</taxon>
        <taxon>Viridiplantae</taxon>
        <taxon>Streptophyta</taxon>
        <taxon>Embryophyta</taxon>
        <taxon>Tracheophyta</taxon>
        <taxon>Spermatophyta</taxon>
        <taxon>Magnoliopsida</taxon>
        <taxon>Liliopsida</taxon>
        <taxon>Araceae</taxon>
        <taxon>Pothoideae</taxon>
        <taxon>Potheae</taxon>
        <taxon>Anthurium</taxon>
    </lineage>
</organism>
<proteinExistence type="inferred from homology"/>
<dbReference type="GO" id="GO:0005506">
    <property type="term" value="F:iron ion binding"/>
    <property type="evidence" value="ECO:0007669"/>
    <property type="project" value="InterPro"/>
</dbReference>
<evidence type="ECO:0000259" key="12">
    <source>
        <dbReference type="Pfam" id="PF12076"/>
    </source>
</evidence>
<evidence type="ECO:0000313" key="13">
    <source>
        <dbReference type="EMBL" id="JAT54196.1"/>
    </source>
</evidence>